<dbReference type="Gene3D" id="3.30.50.10">
    <property type="entry name" value="Erythroid Transcription Factor GATA-1, subunit A"/>
    <property type="match status" value="1"/>
</dbReference>
<dbReference type="PROSITE" id="PS51030">
    <property type="entry name" value="NUCLEAR_REC_DBD_2"/>
    <property type="match status" value="1"/>
</dbReference>
<sequence length="391" mass="43658">MIRVTGRTLPVPVPCKVCGDKSYGKHYGVYCCDGCSCFFKRSIRRGIVYTCIAGTGNCVIDKARRNWCPHCRLQRCFAVNMNKDAVQEERGPRKTKNPRTSSCSNKTGSRSKIRIRSPARPEPPFLPCTTPCGNSVINTPYTFPQHSSLPLPFSPCLLPLASFYEASSSAFRTVVPLRAIDTSRRHTALATAQPTQEPTSSRESFFSGGDLFHETAARVLFVTMRRARANELFRLLPAQDRSAILEEVWAELFLLQAAYWPVDIIAVVKHLGHDIKVDQQVLLRRIKVAVTQCQNLQLDHIERALLETIILCRKDCTRDLVAAPQVESMLEQTQAALGRYMMHSYPQNQGKFGKSLLVLPILRSVPASAVEEAFFRSTLGSVSVAQLLNSL</sequence>
<keyword evidence="1 9" id="KW-0479">Metal-binding</keyword>
<keyword evidence="3 9" id="KW-0862">Zinc</keyword>
<evidence type="ECO:0000256" key="2">
    <source>
        <dbReference type="ARBA" id="ARBA00022771"/>
    </source>
</evidence>
<feature type="domain" description="Nuclear receptor" evidence="11">
    <location>
        <begin position="12"/>
        <end position="88"/>
    </location>
</feature>
<evidence type="ECO:0000256" key="3">
    <source>
        <dbReference type="ARBA" id="ARBA00022833"/>
    </source>
</evidence>
<feature type="region of interest" description="Disordered" evidence="10">
    <location>
        <begin position="87"/>
        <end position="121"/>
    </location>
</feature>
<dbReference type="PANTHER" id="PTHR24083">
    <property type="entry name" value="NUCLEAR HORMONE RECEPTOR"/>
    <property type="match status" value="1"/>
</dbReference>
<reference evidence="14" key="1">
    <citation type="submission" date="2025-08" db="UniProtKB">
        <authorList>
            <consortium name="RefSeq"/>
        </authorList>
    </citation>
    <scope>IDENTIFICATION</scope>
    <source>
        <tissue evidence="14">Muscle</tissue>
    </source>
</reference>
<dbReference type="PROSITE" id="PS00031">
    <property type="entry name" value="NUCLEAR_REC_DBD_1"/>
    <property type="match status" value="1"/>
</dbReference>
<dbReference type="InterPro" id="IPR001628">
    <property type="entry name" value="Znf_hrmn_rcpt"/>
</dbReference>
<dbReference type="Pfam" id="PF00105">
    <property type="entry name" value="zf-C4"/>
    <property type="match status" value="1"/>
</dbReference>
<evidence type="ECO:0000256" key="8">
    <source>
        <dbReference type="ARBA" id="ARBA00023242"/>
    </source>
</evidence>
<keyword evidence="13" id="KW-1185">Reference proteome</keyword>
<dbReference type="PRINTS" id="PR00398">
    <property type="entry name" value="STRDHORMONER"/>
</dbReference>
<accession>A0ABM1B588</accession>
<dbReference type="PROSITE" id="PS51843">
    <property type="entry name" value="NR_LBD"/>
    <property type="match status" value="1"/>
</dbReference>
<dbReference type="Gene3D" id="1.10.565.10">
    <property type="entry name" value="Retinoid X Receptor"/>
    <property type="match status" value="1"/>
</dbReference>
<dbReference type="InterPro" id="IPR013088">
    <property type="entry name" value="Znf_NHR/GATA"/>
</dbReference>
<dbReference type="InterPro" id="IPR001723">
    <property type="entry name" value="Nuclear_hrmn_rcpt"/>
</dbReference>
<organism evidence="13 14">
    <name type="scientific">Limulus polyphemus</name>
    <name type="common">Atlantic horseshoe crab</name>
    <dbReference type="NCBI Taxonomy" id="6850"/>
    <lineage>
        <taxon>Eukaryota</taxon>
        <taxon>Metazoa</taxon>
        <taxon>Ecdysozoa</taxon>
        <taxon>Arthropoda</taxon>
        <taxon>Chelicerata</taxon>
        <taxon>Merostomata</taxon>
        <taxon>Xiphosura</taxon>
        <taxon>Limulidae</taxon>
        <taxon>Limulus</taxon>
    </lineage>
</organism>
<comment type="subcellular location">
    <subcellularLocation>
        <location evidence="9">Nucleus</location>
    </subcellularLocation>
</comment>
<evidence type="ECO:0000256" key="4">
    <source>
        <dbReference type="ARBA" id="ARBA00023015"/>
    </source>
</evidence>
<keyword evidence="6 9" id="KW-0804">Transcription</keyword>
<evidence type="ECO:0000256" key="7">
    <source>
        <dbReference type="ARBA" id="ARBA00023170"/>
    </source>
</evidence>
<name>A0ABM1B588_LIMPO</name>
<comment type="similarity">
    <text evidence="9">Belongs to the nuclear hormone receptor family.</text>
</comment>
<evidence type="ECO:0000256" key="9">
    <source>
        <dbReference type="RuleBase" id="RU004334"/>
    </source>
</evidence>
<dbReference type="SUPFAM" id="SSF57716">
    <property type="entry name" value="Glucocorticoid receptor-like (DNA-binding domain)"/>
    <property type="match status" value="1"/>
</dbReference>
<evidence type="ECO:0000259" key="12">
    <source>
        <dbReference type="PROSITE" id="PS51843"/>
    </source>
</evidence>
<dbReference type="Proteomes" id="UP000694941">
    <property type="component" value="Unplaced"/>
</dbReference>
<evidence type="ECO:0000259" key="11">
    <source>
        <dbReference type="PROSITE" id="PS51030"/>
    </source>
</evidence>
<evidence type="ECO:0000256" key="10">
    <source>
        <dbReference type="SAM" id="MobiDB-lite"/>
    </source>
</evidence>
<evidence type="ECO:0000313" key="13">
    <source>
        <dbReference type="Proteomes" id="UP000694941"/>
    </source>
</evidence>
<evidence type="ECO:0000256" key="5">
    <source>
        <dbReference type="ARBA" id="ARBA00023125"/>
    </source>
</evidence>
<protein>
    <submittedName>
        <fullName evidence="14">Nuclear receptor subfamily 2 group E member 1-like</fullName>
    </submittedName>
</protein>
<keyword evidence="2 9" id="KW-0863">Zinc-finger</keyword>
<feature type="compositionally biased region" description="Polar residues" evidence="10">
    <location>
        <begin position="98"/>
        <end position="108"/>
    </location>
</feature>
<keyword evidence="4 9" id="KW-0805">Transcription regulation</keyword>
<evidence type="ECO:0000256" key="1">
    <source>
        <dbReference type="ARBA" id="ARBA00022723"/>
    </source>
</evidence>
<dbReference type="RefSeq" id="XP_013775080.1">
    <property type="nucleotide sequence ID" value="XM_013919626.1"/>
</dbReference>
<dbReference type="CDD" id="cd06957">
    <property type="entry name" value="NR_DBD_PNR_like_2"/>
    <property type="match status" value="1"/>
</dbReference>
<dbReference type="InterPro" id="IPR050274">
    <property type="entry name" value="Nuclear_hormone_rcpt_NR2"/>
</dbReference>
<keyword evidence="5 9" id="KW-0238">DNA-binding</keyword>
<dbReference type="GeneID" id="106459954"/>
<dbReference type="SMART" id="SM00430">
    <property type="entry name" value="HOLI"/>
    <property type="match status" value="1"/>
</dbReference>
<evidence type="ECO:0000313" key="14">
    <source>
        <dbReference type="RefSeq" id="XP_013775080.1"/>
    </source>
</evidence>
<dbReference type="PRINTS" id="PR00047">
    <property type="entry name" value="STROIDFINGER"/>
</dbReference>
<dbReference type="SUPFAM" id="SSF48508">
    <property type="entry name" value="Nuclear receptor ligand-binding domain"/>
    <property type="match status" value="1"/>
</dbReference>
<keyword evidence="8 9" id="KW-0539">Nucleus</keyword>
<keyword evidence="7 9" id="KW-0675">Receptor</keyword>
<proteinExistence type="inferred from homology"/>
<gene>
    <name evidence="14" type="primary">LOC106459954</name>
</gene>
<dbReference type="Pfam" id="PF00104">
    <property type="entry name" value="Hormone_recep"/>
    <property type="match status" value="1"/>
</dbReference>
<dbReference type="InterPro" id="IPR035500">
    <property type="entry name" value="NHR-like_dom_sf"/>
</dbReference>
<evidence type="ECO:0000256" key="6">
    <source>
        <dbReference type="ARBA" id="ARBA00023163"/>
    </source>
</evidence>
<feature type="domain" description="NR LBD" evidence="12">
    <location>
        <begin position="181"/>
        <end position="391"/>
    </location>
</feature>
<dbReference type="InterPro" id="IPR000536">
    <property type="entry name" value="Nucl_hrmn_rcpt_lig-bd"/>
</dbReference>
<dbReference type="SMART" id="SM00399">
    <property type="entry name" value="ZnF_C4"/>
    <property type="match status" value="1"/>
</dbReference>